<accession>A0ABQ7FGT1</accession>
<evidence type="ECO:0000256" key="1">
    <source>
        <dbReference type="SAM" id="MobiDB-lite"/>
    </source>
</evidence>
<feature type="compositionally biased region" description="Pro residues" evidence="1">
    <location>
        <begin position="10"/>
        <end position="19"/>
    </location>
</feature>
<sequence>MTTKPEDPATAPPGRPPVVDPATWQAARDALLVREKAHTREGDAIAAARRRLPMVELDGTAEVVGPDGPVPFRDLFQGRDELVVYQHMWYDGAPHQGQCEGCTTTAWHLKDAVYLNARGVSFAVVTTGRWDEVASYVDFMGYTQPWYSVRGVEPPIGGEMGHLVCFLRDGDRVFLTYSTTGRGNEPANGSLGLLDMTPYGRGEAWEDKPGSWPEGHQPCWYWRSDAAGNATWGPDSRPVPQWTRPGATPVETLGRNGHHH</sequence>
<dbReference type="RefSeq" id="WP_156206545.1">
    <property type="nucleotide sequence ID" value="NZ_WHPN01000299.1"/>
</dbReference>
<dbReference type="Proteomes" id="UP000621266">
    <property type="component" value="Unassembled WGS sequence"/>
</dbReference>
<evidence type="ECO:0000313" key="2">
    <source>
        <dbReference type="EMBL" id="KAF4407845.1"/>
    </source>
</evidence>
<feature type="region of interest" description="Disordered" evidence="1">
    <location>
        <begin position="232"/>
        <end position="260"/>
    </location>
</feature>
<keyword evidence="3" id="KW-1185">Reference proteome</keyword>
<dbReference type="EMBL" id="WHPN01000299">
    <property type="protein sequence ID" value="KAF4407845.1"/>
    <property type="molecule type" value="Genomic_DNA"/>
</dbReference>
<dbReference type="InterPro" id="IPR010296">
    <property type="entry name" value="DUF899_thioredox"/>
</dbReference>
<gene>
    <name evidence="2" type="ORF">GCU69_17235</name>
</gene>
<dbReference type="Pfam" id="PF05988">
    <property type="entry name" value="DUF899"/>
    <property type="match status" value="1"/>
</dbReference>
<evidence type="ECO:0000313" key="3">
    <source>
        <dbReference type="Proteomes" id="UP000621266"/>
    </source>
</evidence>
<name>A0ABQ7FGT1_9ACTN</name>
<proteinExistence type="predicted"/>
<feature type="region of interest" description="Disordered" evidence="1">
    <location>
        <begin position="1"/>
        <end position="21"/>
    </location>
</feature>
<protein>
    <submittedName>
        <fullName evidence="2">DUF899 domain-containing protein</fullName>
    </submittedName>
</protein>
<reference evidence="2 3" key="1">
    <citation type="submission" date="2019-10" db="EMBL/GenBank/DDBJ databases">
        <title>Streptomyces tenebrisbrunneis sp.nov., an endogenous actinomycete isolated from of Lycium ruthenicum.</title>
        <authorList>
            <person name="Ma L."/>
        </authorList>
    </citation>
    <scope>NUCLEOTIDE SEQUENCE [LARGE SCALE GENOMIC DNA]</scope>
    <source>
        <strain evidence="2 3">TRM 66187</strain>
    </source>
</reference>
<comment type="caution">
    <text evidence="2">The sequence shown here is derived from an EMBL/GenBank/DDBJ whole genome shotgun (WGS) entry which is preliminary data.</text>
</comment>
<organism evidence="2 3">
    <name type="scientific">Streptomyces lycii</name>
    <dbReference type="NCBI Taxonomy" id="2654337"/>
    <lineage>
        <taxon>Bacteria</taxon>
        <taxon>Bacillati</taxon>
        <taxon>Actinomycetota</taxon>
        <taxon>Actinomycetes</taxon>
        <taxon>Kitasatosporales</taxon>
        <taxon>Streptomycetaceae</taxon>
        <taxon>Streptomyces</taxon>
    </lineage>
</organism>